<gene>
    <name evidence="2" type="ORF">O181_007083</name>
</gene>
<keyword evidence="3" id="KW-1185">Reference proteome</keyword>
<proteinExistence type="predicted"/>
<sequence>MPVQHSPPARQTSAQARAQGVLTTTPRAPLDGTPEVLQLRACLDRGPVMQREAPLKKEERGPRSSISFSGVVGNFPGISRTTLKGPGEDDADQEKYSVEEKYSASTEVAPAPVSASQLTGGQTLAQSNRSEPFLLAIMQQMTILWPIFKLLNFLKLQDSI</sequence>
<dbReference type="Proteomes" id="UP000765509">
    <property type="component" value="Unassembled WGS sequence"/>
</dbReference>
<organism evidence="2 3">
    <name type="scientific">Austropuccinia psidii MF-1</name>
    <dbReference type="NCBI Taxonomy" id="1389203"/>
    <lineage>
        <taxon>Eukaryota</taxon>
        <taxon>Fungi</taxon>
        <taxon>Dikarya</taxon>
        <taxon>Basidiomycota</taxon>
        <taxon>Pucciniomycotina</taxon>
        <taxon>Pucciniomycetes</taxon>
        <taxon>Pucciniales</taxon>
        <taxon>Sphaerophragmiaceae</taxon>
        <taxon>Austropuccinia</taxon>
    </lineage>
</organism>
<accession>A0A9Q3BLQ0</accession>
<feature type="compositionally biased region" description="Basic and acidic residues" evidence="1">
    <location>
        <begin position="53"/>
        <end position="62"/>
    </location>
</feature>
<evidence type="ECO:0000313" key="3">
    <source>
        <dbReference type="Proteomes" id="UP000765509"/>
    </source>
</evidence>
<feature type="compositionally biased region" description="Polar residues" evidence="1">
    <location>
        <begin position="9"/>
        <end position="26"/>
    </location>
</feature>
<evidence type="ECO:0000313" key="2">
    <source>
        <dbReference type="EMBL" id="MBW0467368.1"/>
    </source>
</evidence>
<feature type="region of interest" description="Disordered" evidence="1">
    <location>
        <begin position="48"/>
        <end position="120"/>
    </location>
</feature>
<feature type="compositionally biased region" description="Basic and acidic residues" evidence="1">
    <location>
        <begin position="93"/>
        <end position="102"/>
    </location>
</feature>
<comment type="caution">
    <text evidence="2">The sequence shown here is derived from an EMBL/GenBank/DDBJ whole genome shotgun (WGS) entry which is preliminary data.</text>
</comment>
<name>A0A9Q3BLQ0_9BASI</name>
<feature type="region of interest" description="Disordered" evidence="1">
    <location>
        <begin position="1"/>
        <end position="34"/>
    </location>
</feature>
<dbReference type="AlphaFoldDB" id="A0A9Q3BLQ0"/>
<protein>
    <submittedName>
        <fullName evidence="2">Uncharacterized protein</fullName>
    </submittedName>
</protein>
<reference evidence="2" key="1">
    <citation type="submission" date="2021-03" db="EMBL/GenBank/DDBJ databases">
        <title>Draft genome sequence of rust myrtle Austropuccinia psidii MF-1, a brazilian biotype.</title>
        <authorList>
            <person name="Quecine M.C."/>
            <person name="Pachon D.M.R."/>
            <person name="Bonatelli M.L."/>
            <person name="Correr F.H."/>
            <person name="Franceschini L.M."/>
            <person name="Leite T.F."/>
            <person name="Margarido G.R.A."/>
            <person name="Almeida C.A."/>
            <person name="Ferrarezi J.A."/>
            <person name="Labate C.A."/>
        </authorList>
    </citation>
    <scope>NUCLEOTIDE SEQUENCE</scope>
    <source>
        <strain evidence="2">MF-1</strain>
    </source>
</reference>
<dbReference type="EMBL" id="AVOT02001562">
    <property type="protein sequence ID" value="MBW0467368.1"/>
    <property type="molecule type" value="Genomic_DNA"/>
</dbReference>
<evidence type="ECO:0000256" key="1">
    <source>
        <dbReference type="SAM" id="MobiDB-lite"/>
    </source>
</evidence>